<evidence type="ECO:0000256" key="2">
    <source>
        <dbReference type="ARBA" id="ARBA00022475"/>
    </source>
</evidence>
<comment type="subcellular location">
    <subcellularLocation>
        <location evidence="1">Cell membrane</location>
        <topology evidence="1">Multi-pass membrane protein</topology>
    </subcellularLocation>
</comment>
<feature type="transmembrane region" description="Helical" evidence="6">
    <location>
        <begin position="21"/>
        <end position="43"/>
    </location>
</feature>
<reference evidence="8" key="1">
    <citation type="submission" date="2016-10" db="EMBL/GenBank/DDBJ databases">
        <authorList>
            <person name="Varghese N."/>
            <person name="Submissions S."/>
        </authorList>
    </citation>
    <scope>NUCLEOTIDE SEQUENCE [LARGE SCALE GENOMIC DNA]</scope>
    <source>
        <strain evidence="8">IMMIB L-1606</strain>
    </source>
</reference>
<feature type="transmembrane region" description="Helical" evidence="6">
    <location>
        <begin position="249"/>
        <end position="269"/>
    </location>
</feature>
<feature type="transmembrane region" description="Helical" evidence="6">
    <location>
        <begin position="171"/>
        <end position="192"/>
    </location>
</feature>
<evidence type="ECO:0000256" key="3">
    <source>
        <dbReference type="ARBA" id="ARBA00022692"/>
    </source>
</evidence>
<sequence length="496" mass="50876">MSISNSEPRTTDAPAREHSTALRAGSVGVMGILFFVLSAQAPLTGIVGASPLAAALGNGAGAPGAYLIVGVVIVIFAVGFVAMSRRIQANGAFYAYVTAAFGRRTGAGAAWLALLAYNTIQAAMYGLYGAAFSGLLAPVGLDVPWWLLALATMAGVQVLGSLNIELGARILALLVGLEVAVLLLFGFTVLFSGGGPEGISVAASFSPQAIGAGAPGVAIMFAVASMFGFESTAIYSAEAKDAHRTVARATYLSVGVISLFFSFISWMLVSYYGPSRVMDAAGAALESGDATSFVLGPMVELFGPWAGTVTGILLVTSLLAGIIAFHNGINRYLHSLALRGSMPARVARTNRHRAPAVAAWIQTAAAVVLVMPFAALALDPVLTLFSWFSGLAVAALLVLYMLCSVAVVGFFRRESAGAGLWQTMIAPALASVLLAWVLFLVVSNFTALIGGSAETAAALLAAVPVVFVAGVLVEARVQRHLDGAGRGTAKADLSLS</sequence>
<feature type="transmembrane region" description="Helical" evidence="6">
    <location>
        <begin position="212"/>
        <end position="237"/>
    </location>
</feature>
<feature type="transmembrane region" description="Helical" evidence="6">
    <location>
        <begin position="384"/>
        <end position="411"/>
    </location>
</feature>
<evidence type="ECO:0000256" key="1">
    <source>
        <dbReference type="ARBA" id="ARBA00004651"/>
    </source>
</evidence>
<keyword evidence="8" id="KW-1185">Reference proteome</keyword>
<dbReference type="EMBL" id="LT629779">
    <property type="protein sequence ID" value="SDT62282.1"/>
    <property type="molecule type" value="Genomic_DNA"/>
</dbReference>
<dbReference type="AlphaFoldDB" id="A0A1H2BW33"/>
<dbReference type="RefSeq" id="WP_091723574.1">
    <property type="nucleotide sequence ID" value="NZ_LT629779.1"/>
</dbReference>
<dbReference type="GO" id="GO:0022857">
    <property type="term" value="F:transmembrane transporter activity"/>
    <property type="evidence" value="ECO:0007669"/>
    <property type="project" value="InterPro"/>
</dbReference>
<dbReference type="PANTHER" id="PTHR42770:SF16">
    <property type="entry name" value="AMINO ACID PERMEASE"/>
    <property type="match status" value="1"/>
</dbReference>
<name>A0A1H2BW33_9MICC</name>
<feature type="transmembrane region" description="Helical" evidence="6">
    <location>
        <begin position="143"/>
        <end position="164"/>
    </location>
</feature>
<dbReference type="InterPro" id="IPR050367">
    <property type="entry name" value="APC_superfamily"/>
</dbReference>
<proteinExistence type="predicted"/>
<dbReference type="PIRSF" id="PIRSF006060">
    <property type="entry name" value="AA_transporter"/>
    <property type="match status" value="1"/>
</dbReference>
<dbReference type="Proteomes" id="UP000198751">
    <property type="component" value="Chromosome I"/>
</dbReference>
<feature type="transmembrane region" description="Helical" evidence="6">
    <location>
        <begin position="455"/>
        <end position="473"/>
    </location>
</feature>
<keyword evidence="5 6" id="KW-0472">Membrane</keyword>
<evidence type="ECO:0000256" key="5">
    <source>
        <dbReference type="ARBA" id="ARBA00023136"/>
    </source>
</evidence>
<dbReference type="Gene3D" id="1.20.1740.10">
    <property type="entry name" value="Amino acid/polyamine transporter I"/>
    <property type="match status" value="1"/>
</dbReference>
<evidence type="ECO:0000313" key="7">
    <source>
        <dbReference type="EMBL" id="SDT62282.1"/>
    </source>
</evidence>
<dbReference type="GO" id="GO:0005886">
    <property type="term" value="C:plasma membrane"/>
    <property type="evidence" value="ECO:0007669"/>
    <property type="project" value="UniProtKB-SubCell"/>
</dbReference>
<keyword evidence="3 6" id="KW-0812">Transmembrane</keyword>
<protein>
    <submittedName>
        <fullName evidence="7">Amino acid transporter</fullName>
    </submittedName>
</protein>
<feature type="transmembrane region" description="Helical" evidence="6">
    <location>
        <begin position="302"/>
        <end position="325"/>
    </location>
</feature>
<evidence type="ECO:0000256" key="6">
    <source>
        <dbReference type="SAM" id="Phobius"/>
    </source>
</evidence>
<feature type="transmembrane region" description="Helical" evidence="6">
    <location>
        <begin position="423"/>
        <end position="449"/>
    </location>
</feature>
<dbReference type="InterPro" id="IPR002293">
    <property type="entry name" value="AA/rel_permease1"/>
</dbReference>
<feature type="transmembrane region" description="Helical" evidence="6">
    <location>
        <begin position="109"/>
        <end position="131"/>
    </location>
</feature>
<feature type="transmembrane region" description="Helical" evidence="6">
    <location>
        <begin position="357"/>
        <end position="378"/>
    </location>
</feature>
<evidence type="ECO:0000256" key="4">
    <source>
        <dbReference type="ARBA" id="ARBA00022989"/>
    </source>
</evidence>
<dbReference type="Pfam" id="PF13520">
    <property type="entry name" value="AA_permease_2"/>
    <property type="match status" value="1"/>
</dbReference>
<evidence type="ECO:0000313" key="8">
    <source>
        <dbReference type="Proteomes" id="UP000198751"/>
    </source>
</evidence>
<feature type="transmembrane region" description="Helical" evidence="6">
    <location>
        <begin position="63"/>
        <end position="83"/>
    </location>
</feature>
<dbReference type="PANTHER" id="PTHR42770">
    <property type="entry name" value="AMINO ACID TRANSPORTER-RELATED"/>
    <property type="match status" value="1"/>
</dbReference>
<accession>A0A1H2BW33</accession>
<gene>
    <name evidence="7" type="ORF">SAMN04489743_4024</name>
</gene>
<keyword evidence="2" id="KW-1003">Cell membrane</keyword>
<dbReference type="OrthoDB" id="137613at2"/>
<organism evidence="7 8">
    <name type="scientific">Pseudarthrobacter equi</name>
    <dbReference type="NCBI Taxonomy" id="728066"/>
    <lineage>
        <taxon>Bacteria</taxon>
        <taxon>Bacillati</taxon>
        <taxon>Actinomycetota</taxon>
        <taxon>Actinomycetes</taxon>
        <taxon>Micrococcales</taxon>
        <taxon>Micrococcaceae</taxon>
        <taxon>Pseudarthrobacter</taxon>
    </lineage>
</organism>
<keyword evidence="4 6" id="KW-1133">Transmembrane helix</keyword>